<organism evidence="7 8">
    <name type="scientific">Meiothermus hypogaeus NBRC 106114</name>
    <dbReference type="NCBI Taxonomy" id="1227553"/>
    <lineage>
        <taxon>Bacteria</taxon>
        <taxon>Thermotogati</taxon>
        <taxon>Deinococcota</taxon>
        <taxon>Deinococci</taxon>
        <taxon>Thermales</taxon>
        <taxon>Thermaceae</taxon>
        <taxon>Meiothermus</taxon>
    </lineage>
</organism>
<evidence type="ECO:0000313" key="8">
    <source>
        <dbReference type="Proteomes" id="UP000321197"/>
    </source>
</evidence>
<dbReference type="GO" id="GO:0030001">
    <property type="term" value="P:metal ion transport"/>
    <property type="evidence" value="ECO:0007669"/>
    <property type="project" value="InterPro"/>
</dbReference>
<dbReference type="PRINTS" id="PR00691">
    <property type="entry name" value="ADHESINB"/>
</dbReference>
<dbReference type="InterPro" id="IPR050492">
    <property type="entry name" value="Bact_metal-bind_prot9"/>
</dbReference>
<keyword evidence="2 5" id="KW-0813">Transport</keyword>
<comment type="subcellular location">
    <subcellularLocation>
        <location evidence="1">Cell envelope</location>
    </subcellularLocation>
</comment>
<name>A0A511R5L1_9DEIN</name>
<comment type="similarity">
    <text evidence="5">Belongs to the bacterial solute-binding protein 9 family.</text>
</comment>
<evidence type="ECO:0000256" key="6">
    <source>
        <dbReference type="SAM" id="SignalP"/>
    </source>
</evidence>
<dbReference type="AlphaFoldDB" id="A0A511R5L1"/>
<evidence type="ECO:0000256" key="4">
    <source>
        <dbReference type="ARBA" id="ARBA00022729"/>
    </source>
</evidence>
<feature type="signal peptide" evidence="6">
    <location>
        <begin position="1"/>
        <end position="20"/>
    </location>
</feature>
<dbReference type="Pfam" id="PF01297">
    <property type="entry name" value="ZnuA"/>
    <property type="match status" value="1"/>
</dbReference>
<dbReference type="PANTHER" id="PTHR42953">
    <property type="entry name" value="HIGH-AFFINITY ZINC UPTAKE SYSTEM PROTEIN ZNUA-RELATED"/>
    <property type="match status" value="1"/>
</dbReference>
<dbReference type="RefSeq" id="WP_119340330.1">
    <property type="nucleotide sequence ID" value="NZ_BJXL01000145.1"/>
</dbReference>
<evidence type="ECO:0000313" key="7">
    <source>
        <dbReference type="EMBL" id="GEM84914.1"/>
    </source>
</evidence>
<keyword evidence="3" id="KW-0479">Metal-binding</keyword>
<accession>A0A511R5L1</accession>
<dbReference type="GO" id="GO:0007155">
    <property type="term" value="P:cell adhesion"/>
    <property type="evidence" value="ECO:0007669"/>
    <property type="project" value="InterPro"/>
</dbReference>
<gene>
    <name evidence="7" type="ORF">MHY01S_30800</name>
</gene>
<evidence type="ECO:0000256" key="5">
    <source>
        <dbReference type="RuleBase" id="RU003512"/>
    </source>
</evidence>
<dbReference type="InterPro" id="IPR006129">
    <property type="entry name" value="AdhesinB"/>
</dbReference>
<feature type="chain" id="PRO_5021969404" evidence="6">
    <location>
        <begin position="21"/>
        <end position="297"/>
    </location>
</feature>
<evidence type="ECO:0000256" key="2">
    <source>
        <dbReference type="ARBA" id="ARBA00022448"/>
    </source>
</evidence>
<proteinExistence type="inferred from homology"/>
<dbReference type="SUPFAM" id="SSF53807">
    <property type="entry name" value="Helical backbone' metal receptor"/>
    <property type="match status" value="1"/>
</dbReference>
<keyword evidence="4 6" id="KW-0732">Signal</keyword>
<evidence type="ECO:0000256" key="3">
    <source>
        <dbReference type="ARBA" id="ARBA00022723"/>
    </source>
</evidence>
<dbReference type="GO" id="GO:0030313">
    <property type="term" value="C:cell envelope"/>
    <property type="evidence" value="ECO:0007669"/>
    <property type="project" value="UniProtKB-SubCell"/>
</dbReference>
<evidence type="ECO:0000256" key="1">
    <source>
        <dbReference type="ARBA" id="ARBA00004196"/>
    </source>
</evidence>
<dbReference type="OrthoDB" id="9810636at2"/>
<dbReference type="Proteomes" id="UP000321197">
    <property type="component" value="Unassembled WGS sequence"/>
</dbReference>
<dbReference type="InterPro" id="IPR006127">
    <property type="entry name" value="ZnuA-like"/>
</dbReference>
<reference evidence="7 8" key="1">
    <citation type="submission" date="2019-07" db="EMBL/GenBank/DDBJ databases">
        <title>Whole genome shotgun sequence of Meiothermus hypogaeus NBRC 106114.</title>
        <authorList>
            <person name="Hosoyama A."/>
            <person name="Uohara A."/>
            <person name="Ohji S."/>
            <person name="Ichikawa N."/>
        </authorList>
    </citation>
    <scope>NUCLEOTIDE SEQUENCE [LARGE SCALE GENOMIC DNA]</scope>
    <source>
        <strain evidence="7 8">NBRC 106114</strain>
    </source>
</reference>
<dbReference type="GO" id="GO:0046872">
    <property type="term" value="F:metal ion binding"/>
    <property type="evidence" value="ECO:0007669"/>
    <property type="project" value="UniProtKB-KW"/>
</dbReference>
<dbReference type="EMBL" id="BJXL01000145">
    <property type="protein sequence ID" value="GEM84914.1"/>
    <property type="molecule type" value="Genomic_DNA"/>
</dbReference>
<dbReference type="InterPro" id="IPR006128">
    <property type="entry name" value="Lipoprotein_PsaA-like"/>
</dbReference>
<dbReference type="PRINTS" id="PR00690">
    <property type="entry name" value="ADHESNFAMILY"/>
</dbReference>
<dbReference type="PANTHER" id="PTHR42953:SF1">
    <property type="entry name" value="METAL-BINDING PROTEIN HI_0362-RELATED"/>
    <property type="match status" value="1"/>
</dbReference>
<comment type="caution">
    <text evidence="7">The sequence shown here is derived from an EMBL/GenBank/DDBJ whole genome shotgun (WGS) entry which is preliminary data.</text>
</comment>
<dbReference type="Gene3D" id="3.40.50.1980">
    <property type="entry name" value="Nitrogenase molybdenum iron protein domain"/>
    <property type="match status" value="2"/>
</dbReference>
<protein>
    <submittedName>
        <fullName evidence="7">ABC transporter substrate-binding protein</fullName>
    </submittedName>
</protein>
<sequence>MKFILPMGFLLMLGLGVGLAQPVQVAATTGFIADMVLNVGGNRVSVVQVVPNGSDPHSFEPRPSVVQAISRARVFFANGLSLEPFFEKLEAQLPQNARIVELADGMPDLIKAGEKEAHADEHGHEHAGYDPHLWLDPTYGIRYVEKIRDTLSAVDPAGRSMYTQNASRYIAQIRQADTAVQRCLAEIPQNRRVLVSQHEALLYFNRHYRLKSIGTIADFAGQERGPASLARLAQAMKKENVRVIFVEPQFSQSQARALAEATGARIARIYSDAFDNTVNTYLKLVQANGQAICRAFK</sequence>